<evidence type="ECO:0000259" key="2">
    <source>
        <dbReference type="Pfam" id="PF04982"/>
    </source>
</evidence>
<feature type="transmembrane region" description="Helical" evidence="1">
    <location>
        <begin position="37"/>
        <end position="57"/>
    </location>
</feature>
<feature type="domain" description="HPP transmembrane region" evidence="2">
    <location>
        <begin position="48"/>
        <end position="187"/>
    </location>
</feature>
<feature type="transmembrane region" description="Helical" evidence="1">
    <location>
        <begin position="92"/>
        <end position="114"/>
    </location>
</feature>
<keyword evidence="1" id="KW-0472">Membrane</keyword>
<sequence length="325" mass="35391">MRNRLSWWYRSARDRLREFERREIRAVRHWLADPEHLLHLSALVFVPLLVGGVTWLANVSPVVSFLVYPPLAAGAYTLFSNPGGRYASPRRFVGGISAGAICGWLVLALTGEYWTAATLGELRVNAGAAALGIFLTGVVTWALSIEEPSAFSSALLVLVTGSEQLTYVGGIIVSSLIVAGVFVLWRRHFYEERARYLFQSTHGDDQVLVPIRGDDPESLVLFAARLAAAHEVGKVVLMQTVSPETIAETESKVEAEVAATTGGVDDEAVTRTAEAQITDRLRRRLERLQELVVSTVDVPCELAVVAEDGSAGRTTSTPPKPRAVI</sequence>
<name>A0ABD6D3I8_9EURY</name>
<dbReference type="InterPro" id="IPR058581">
    <property type="entry name" value="TM_HPP"/>
</dbReference>
<feature type="transmembrane region" description="Helical" evidence="1">
    <location>
        <begin position="165"/>
        <end position="185"/>
    </location>
</feature>
<dbReference type="AlphaFoldDB" id="A0ABD6D3I8"/>
<organism evidence="3 4">
    <name type="scientific">Halohasta litorea</name>
    <dbReference type="NCBI Taxonomy" id="869891"/>
    <lineage>
        <taxon>Archaea</taxon>
        <taxon>Methanobacteriati</taxon>
        <taxon>Methanobacteriota</taxon>
        <taxon>Stenosarchaea group</taxon>
        <taxon>Halobacteria</taxon>
        <taxon>Halobacteriales</taxon>
        <taxon>Haloferacaceae</taxon>
        <taxon>Halohasta</taxon>
    </lineage>
</organism>
<accession>A0ABD6D3I8</accession>
<keyword evidence="1" id="KW-1133">Transmembrane helix</keyword>
<comment type="caution">
    <text evidence="3">The sequence shown here is derived from an EMBL/GenBank/DDBJ whole genome shotgun (WGS) entry which is preliminary data.</text>
</comment>
<evidence type="ECO:0000256" key="1">
    <source>
        <dbReference type="SAM" id="Phobius"/>
    </source>
</evidence>
<dbReference type="RefSeq" id="WP_256394453.1">
    <property type="nucleotide sequence ID" value="NZ_JANHDJ010000001.1"/>
</dbReference>
<evidence type="ECO:0000313" key="3">
    <source>
        <dbReference type="EMBL" id="MFD1640755.1"/>
    </source>
</evidence>
<proteinExistence type="predicted"/>
<evidence type="ECO:0000313" key="4">
    <source>
        <dbReference type="Proteomes" id="UP001597052"/>
    </source>
</evidence>
<dbReference type="Pfam" id="PF04982">
    <property type="entry name" value="TM_HPP"/>
    <property type="match status" value="1"/>
</dbReference>
<dbReference type="Proteomes" id="UP001597052">
    <property type="component" value="Unassembled WGS sequence"/>
</dbReference>
<keyword evidence="4" id="KW-1185">Reference proteome</keyword>
<feature type="transmembrane region" description="Helical" evidence="1">
    <location>
        <begin position="126"/>
        <end position="145"/>
    </location>
</feature>
<keyword evidence="1" id="KW-0812">Transmembrane</keyword>
<gene>
    <name evidence="3" type="ORF">ACFSBW_02540</name>
</gene>
<reference evidence="3 4" key="1">
    <citation type="journal article" date="2019" name="Int. J. Syst. Evol. Microbiol.">
        <title>The Global Catalogue of Microorganisms (GCM) 10K type strain sequencing project: providing services to taxonomists for standard genome sequencing and annotation.</title>
        <authorList>
            <consortium name="The Broad Institute Genomics Platform"/>
            <consortium name="The Broad Institute Genome Sequencing Center for Infectious Disease"/>
            <person name="Wu L."/>
            <person name="Ma J."/>
        </authorList>
    </citation>
    <scope>NUCLEOTIDE SEQUENCE [LARGE SCALE GENOMIC DNA]</scope>
    <source>
        <strain evidence="3 4">CGMCC 1.10593</strain>
    </source>
</reference>
<dbReference type="EMBL" id="JBHUDM010000001">
    <property type="protein sequence ID" value="MFD1640755.1"/>
    <property type="molecule type" value="Genomic_DNA"/>
</dbReference>
<protein>
    <submittedName>
        <fullName evidence="3">HPP family protein</fullName>
    </submittedName>
</protein>